<organism evidence="1">
    <name type="scientific">marine sediment metagenome</name>
    <dbReference type="NCBI Taxonomy" id="412755"/>
    <lineage>
        <taxon>unclassified sequences</taxon>
        <taxon>metagenomes</taxon>
        <taxon>ecological metagenomes</taxon>
    </lineage>
</organism>
<protein>
    <submittedName>
        <fullName evidence="1">Uncharacterized protein</fullName>
    </submittedName>
</protein>
<dbReference type="AlphaFoldDB" id="X0S745"/>
<dbReference type="EMBL" id="BARS01000056">
    <property type="protein sequence ID" value="GAF71011.1"/>
    <property type="molecule type" value="Genomic_DNA"/>
</dbReference>
<gene>
    <name evidence="1" type="ORF">S01H1_00177</name>
</gene>
<reference evidence="1" key="1">
    <citation type="journal article" date="2014" name="Front. Microbiol.">
        <title>High frequency of phylogenetically diverse reductive dehalogenase-homologous genes in deep subseafloor sedimentary metagenomes.</title>
        <authorList>
            <person name="Kawai M."/>
            <person name="Futagami T."/>
            <person name="Toyoda A."/>
            <person name="Takaki Y."/>
            <person name="Nishi S."/>
            <person name="Hori S."/>
            <person name="Arai W."/>
            <person name="Tsubouchi T."/>
            <person name="Morono Y."/>
            <person name="Uchiyama I."/>
            <person name="Ito T."/>
            <person name="Fujiyama A."/>
            <person name="Inagaki F."/>
            <person name="Takami H."/>
        </authorList>
    </citation>
    <scope>NUCLEOTIDE SEQUENCE</scope>
    <source>
        <strain evidence="1">Expedition CK06-06</strain>
    </source>
</reference>
<evidence type="ECO:0000313" key="1">
    <source>
        <dbReference type="EMBL" id="GAF71011.1"/>
    </source>
</evidence>
<proteinExistence type="predicted"/>
<comment type="caution">
    <text evidence="1">The sequence shown here is derived from an EMBL/GenBank/DDBJ whole genome shotgun (WGS) entry which is preliminary data.</text>
</comment>
<sequence length="135" mass="15181">MYIFAQMNATADPVRFAVTSPHHAPGRPISSVMEKSHANGGVNMMVRKRVTTRAFIPFPVPWNMDEESMPKAIPGKNMTTVFRKIMISFARYAEVSARVNNMVINGAKEKINNAITASMIMPIFKACMYEMFSFL</sequence>
<accession>X0S745</accession>
<name>X0S745_9ZZZZ</name>